<keyword evidence="1" id="KW-1133">Transmembrane helix</keyword>
<reference evidence="3" key="2">
    <citation type="submission" date="2007-04" db="EMBL/GenBank/DDBJ databases">
        <title>Draft genome sequence of Bacteroides ovatus (ATCC 8483).</title>
        <authorList>
            <person name="Sudarsanam P."/>
            <person name="Ley R."/>
            <person name="Guruge J."/>
            <person name="Turnbaugh P.J."/>
            <person name="Mahowald M."/>
            <person name="Liep D."/>
            <person name="Gordon J."/>
        </authorList>
    </citation>
    <scope>NUCLEOTIDE SEQUENCE [LARGE SCALE GENOMIC DNA]</scope>
    <source>
        <strain evidence="3">ATCC 8483 / DSM 1896 / JCM 5824 / BCRC 10623 / CCUG 4943 / NCTC 11153</strain>
    </source>
</reference>
<dbReference type="AlphaFoldDB" id="A0AAN3D828"/>
<evidence type="ECO:0000313" key="2">
    <source>
        <dbReference type="EMBL" id="EDO11572.1"/>
    </source>
</evidence>
<evidence type="ECO:0000313" key="3">
    <source>
        <dbReference type="Proteomes" id="UP000005475"/>
    </source>
</evidence>
<sequence>MQKSWVTLPMFFAYIFFILPMFLGGYFVKLPMFLE</sequence>
<keyword evidence="1" id="KW-0472">Membrane</keyword>
<gene>
    <name evidence="2" type="ORF">BACOVA_02782</name>
</gene>
<keyword evidence="1" id="KW-0812">Transmembrane</keyword>
<protein>
    <submittedName>
        <fullName evidence="2">Uncharacterized protein</fullName>
    </submittedName>
</protein>
<name>A0AAN3D828_BACO1</name>
<accession>A0AAN3D828</accession>
<evidence type="ECO:0000256" key="1">
    <source>
        <dbReference type="SAM" id="Phobius"/>
    </source>
</evidence>
<dbReference type="EMBL" id="AAXF02000049">
    <property type="protein sequence ID" value="EDO11572.1"/>
    <property type="molecule type" value="Genomic_DNA"/>
</dbReference>
<feature type="transmembrane region" description="Helical" evidence="1">
    <location>
        <begin position="6"/>
        <end position="28"/>
    </location>
</feature>
<comment type="caution">
    <text evidence="2">The sequence shown here is derived from an EMBL/GenBank/DDBJ whole genome shotgun (WGS) entry which is preliminary data.</text>
</comment>
<organism evidence="2 3">
    <name type="scientific">Bacteroides ovatus (strain ATCC 8483 / DSM 1896 / JCM 5824 / BCRC 10623 / CCUG 4943 / NCTC 11153)</name>
    <dbReference type="NCBI Taxonomy" id="411476"/>
    <lineage>
        <taxon>Bacteria</taxon>
        <taxon>Pseudomonadati</taxon>
        <taxon>Bacteroidota</taxon>
        <taxon>Bacteroidia</taxon>
        <taxon>Bacteroidales</taxon>
        <taxon>Bacteroidaceae</taxon>
        <taxon>Bacteroides</taxon>
    </lineage>
</organism>
<proteinExistence type="predicted"/>
<reference evidence="2 3" key="1">
    <citation type="submission" date="2007-03" db="EMBL/GenBank/DDBJ databases">
        <authorList>
            <person name="Fulton L."/>
            <person name="Clifton S."/>
            <person name="Fulton B."/>
            <person name="Xu J."/>
            <person name="Minx P."/>
            <person name="Pepin K.H."/>
            <person name="Johnson M."/>
            <person name="Thiruvilangam P."/>
            <person name="Bhonagiri V."/>
            <person name="Nash W.E."/>
            <person name="Mardis E.R."/>
            <person name="Wilson R.K."/>
        </authorList>
    </citation>
    <scope>NUCLEOTIDE SEQUENCE [LARGE SCALE GENOMIC DNA]</scope>
    <source>
        <strain evidence="3">ATCC 8483 / DSM 1896 / JCM 5824 / BCRC 10623 / CCUG 4943 / NCTC 11153</strain>
    </source>
</reference>
<dbReference type="Proteomes" id="UP000005475">
    <property type="component" value="Unassembled WGS sequence"/>
</dbReference>